<dbReference type="Gene3D" id="3.90.1200.10">
    <property type="match status" value="1"/>
</dbReference>
<accession>A0A255GKC7</accession>
<dbReference type="SUPFAM" id="SSF56112">
    <property type="entry name" value="Protein kinase-like (PK-like)"/>
    <property type="match status" value="1"/>
</dbReference>
<feature type="domain" description="Aminoglycoside phosphotransferase" evidence="1">
    <location>
        <begin position="114"/>
        <end position="176"/>
    </location>
</feature>
<dbReference type="InterPro" id="IPR002575">
    <property type="entry name" value="Aminoglycoside_PTrfase"/>
</dbReference>
<dbReference type="InterPro" id="IPR011009">
    <property type="entry name" value="Kinase-like_dom_sf"/>
</dbReference>
<keyword evidence="2" id="KW-0808">Transferase</keyword>
<dbReference type="AlphaFoldDB" id="A0A255GKC7"/>
<dbReference type="GO" id="GO:0016740">
    <property type="term" value="F:transferase activity"/>
    <property type="evidence" value="ECO:0007669"/>
    <property type="project" value="UniProtKB-KW"/>
</dbReference>
<gene>
    <name evidence="2" type="ORF">CGZ94_10615</name>
</gene>
<proteinExistence type="predicted"/>
<sequence length="256" mass="28016">MATVDEEEGVRLPGGNVAGAYRVGETVRRETGPWTPAVHALLGHLAARRTPCVPRVHGIDHRGREILDFLPGRIIDVDQDRLTDAQLIELTRFAVRLHRDTADFTHPGPWRFPGPPQASGIGHNDLAPYNVCFDGDRLTGVFDWDLAGPTTPALELGMIAWTAVPLFTPDPIEEQAYRLQLIADTHGGITAHELIDATLERTRLAIEGITAAVAAGDAGMIHLAETAGEPTRMSRARQAFIERCPQLRRALGRRGR</sequence>
<evidence type="ECO:0000313" key="2">
    <source>
        <dbReference type="EMBL" id="OYO13424.1"/>
    </source>
</evidence>
<keyword evidence="3" id="KW-1185">Reference proteome</keyword>
<comment type="caution">
    <text evidence="2">The sequence shown here is derived from an EMBL/GenBank/DDBJ whole genome shotgun (WGS) entry which is preliminary data.</text>
</comment>
<reference evidence="2 3" key="1">
    <citation type="submission" date="2017-07" db="EMBL/GenBank/DDBJ databases">
        <title>Draft whole genome sequences of clinical Proprionibacteriaceae strains.</title>
        <authorList>
            <person name="Bernier A.-M."/>
            <person name="Bernard K."/>
            <person name="Domingo M.-C."/>
        </authorList>
    </citation>
    <scope>NUCLEOTIDE SEQUENCE [LARGE SCALE GENOMIC DNA]</scope>
    <source>
        <strain evidence="2 3">NML 030167</strain>
    </source>
</reference>
<organism evidence="2 3">
    <name type="scientific">Enemella evansiae</name>
    <dbReference type="NCBI Taxonomy" id="2016499"/>
    <lineage>
        <taxon>Bacteria</taxon>
        <taxon>Bacillati</taxon>
        <taxon>Actinomycetota</taxon>
        <taxon>Actinomycetes</taxon>
        <taxon>Propionibacteriales</taxon>
        <taxon>Propionibacteriaceae</taxon>
        <taxon>Enemella</taxon>
    </lineage>
</organism>
<protein>
    <submittedName>
        <fullName evidence="2">Aminoglycoside phosphotransferase</fullName>
    </submittedName>
</protein>
<dbReference type="Pfam" id="PF01636">
    <property type="entry name" value="APH"/>
    <property type="match status" value="1"/>
</dbReference>
<dbReference type="Proteomes" id="UP000215896">
    <property type="component" value="Unassembled WGS sequence"/>
</dbReference>
<evidence type="ECO:0000259" key="1">
    <source>
        <dbReference type="Pfam" id="PF01636"/>
    </source>
</evidence>
<name>A0A255GKC7_9ACTN</name>
<dbReference type="EMBL" id="NMVO01000013">
    <property type="protein sequence ID" value="OYO13424.1"/>
    <property type="molecule type" value="Genomic_DNA"/>
</dbReference>
<dbReference type="OrthoDB" id="236897at2"/>
<evidence type="ECO:0000313" key="3">
    <source>
        <dbReference type="Proteomes" id="UP000215896"/>
    </source>
</evidence>